<gene>
    <name evidence="8" type="ORF">GALL_277630</name>
</gene>
<sequence length="316" mass="34379">MDLSGGQRLDMAAALIVGLAAWIAYVRAGRPAVRAAQRARDEALRYVRRPGRPGEEQGPASLRGAFSRLLADWGGRLPLFTPKQQKELSQLLVAAGVRQVYGLQLLVAVKVLCGGLGVAAALFVLGSRPAAAPFSLSLLVMLSGFMVGMIAPELLLKRWVRWRRRRIHRFLSDALDLMVICTNAGYSLSATLRTVATEMKPLCPPLADELELTFHETQVSADTVAALRHLAERTGVDSVRSLVTTLIQSHRYGTPITQALKVLARSERAARLLRLEEMGAKLSVKITLPMMLLILPAVFIVIGAPAYLSLTETLAK</sequence>
<keyword evidence="2" id="KW-1003">Cell membrane</keyword>
<comment type="subcellular location">
    <subcellularLocation>
        <location evidence="1">Cell membrane</location>
        <topology evidence="1">Multi-pass membrane protein</topology>
    </subcellularLocation>
</comment>
<protein>
    <submittedName>
        <fullName evidence="8">Bacterial type II secretion system protein F domain protein</fullName>
    </submittedName>
</protein>
<keyword evidence="3 6" id="KW-0812">Transmembrane</keyword>
<feature type="transmembrane region" description="Helical" evidence="6">
    <location>
        <begin position="131"/>
        <end position="156"/>
    </location>
</feature>
<organism evidence="8">
    <name type="scientific">mine drainage metagenome</name>
    <dbReference type="NCBI Taxonomy" id="410659"/>
    <lineage>
        <taxon>unclassified sequences</taxon>
        <taxon>metagenomes</taxon>
        <taxon>ecological metagenomes</taxon>
    </lineage>
</organism>
<dbReference type="PANTHER" id="PTHR35007:SF2">
    <property type="entry name" value="PILUS ASSEMBLE PROTEIN"/>
    <property type="match status" value="1"/>
</dbReference>
<proteinExistence type="predicted"/>
<reference evidence="8" key="1">
    <citation type="submission" date="2016-10" db="EMBL/GenBank/DDBJ databases">
        <title>Sequence of Gallionella enrichment culture.</title>
        <authorList>
            <person name="Poehlein A."/>
            <person name="Muehling M."/>
            <person name="Daniel R."/>
        </authorList>
    </citation>
    <scope>NUCLEOTIDE SEQUENCE</scope>
</reference>
<dbReference type="GO" id="GO:0005886">
    <property type="term" value="C:plasma membrane"/>
    <property type="evidence" value="ECO:0007669"/>
    <property type="project" value="UniProtKB-SubCell"/>
</dbReference>
<feature type="domain" description="Type II secretion system protein GspF" evidence="7">
    <location>
        <begin position="175"/>
        <end position="302"/>
    </location>
</feature>
<dbReference type="PANTHER" id="PTHR35007">
    <property type="entry name" value="INTEGRAL MEMBRANE PROTEIN-RELATED"/>
    <property type="match status" value="1"/>
</dbReference>
<dbReference type="AlphaFoldDB" id="A0A1J5R301"/>
<evidence type="ECO:0000256" key="5">
    <source>
        <dbReference type="ARBA" id="ARBA00023136"/>
    </source>
</evidence>
<feature type="transmembrane region" description="Helical" evidence="6">
    <location>
        <begin position="105"/>
        <end position="125"/>
    </location>
</feature>
<feature type="transmembrane region" description="Helical" evidence="6">
    <location>
        <begin position="12"/>
        <end position="28"/>
    </location>
</feature>
<dbReference type="EMBL" id="MLJW01000296">
    <property type="protein sequence ID" value="OIQ90313.1"/>
    <property type="molecule type" value="Genomic_DNA"/>
</dbReference>
<evidence type="ECO:0000256" key="1">
    <source>
        <dbReference type="ARBA" id="ARBA00004651"/>
    </source>
</evidence>
<evidence type="ECO:0000256" key="2">
    <source>
        <dbReference type="ARBA" id="ARBA00022475"/>
    </source>
</evidence>
<dbReference type="InterPro" id="IPR018076">
    <property type="entry name" value="T2SS_GspF_dom"/>
</dbReference>
<evidence type="ECO:0000256" key="6">
    <source>
        <dbReference type="SAM" id="Phobius"/>
    </source>
</evidence>
<name>A0A1J5R301_9ZZZZ</name>
<evidence type="ECO:0000313" key="8">
    <source>
        <dbReference type="EMBL" id="OIQ90313.1"/>
    </source>
</evidence>
<dbReference type="Pfam" id="PF00482">
    <property type="entry name" value="T2SSF"/>
    <property type="match status" value="1"/>
</dbReference>
<evidence type="ECO:0000259" key="7">
    <source>
        <dbReference type="Pfam" id="PF00482"/>
    </source>
</evidence>
<keyword evidence="5 6" id="KW-0472">Membrane</keyword>
<evidence type="ECO:0000256" key="3">
    <source>
        <dbReference type="ARBA" id="ARBA00022692"/>
    </source>
</evidence>
<comment type="caution">
    <text evidence="8">The sequence shown here is derived from an EMBL/GenBank/DDBJ whole genome shotgun (WGS) entry which is preliminary data.</text>
</comment>
<feature type="transmembrane region" description="Helical" evidence="6">
    <location>
        <begin position="288"/>
        <end position="308"/>
    </location>
</feature>
<evidence type="ECO:0000256" key="4">
    <source>
        <dbReference type="ARBA" id="ARBA00022989"/>
    </source>
</evidence>
<accession>A0A1J5R301</accession>
<keyword evidence="4 6" id="KW-1133">Transmembrane helix</keyword>